<keyword evidence="2" id="KW-1133">Transmembrane helix</keyword>
<evidence type="ECO:0000313" key="4">
    <source>
        <dbReference type="EMBL" id="CCA88146.1"/>
    </source>
</evidence>
<dbReference type="GO" id="GO:0008460">
    <property type="term" value="F:dTDP-glucose 4,6-dehydratase activity"/>
    <property type="evidence" value="ECO:0007669"/>
    <property type="project" value="UniProtKB-EC"/>
</dbReference>
<reference evidence="4" key="2">
    <citation type="submission" date="2011-04" db="EMBL/GenBank/DDBJ databases">
        <authorList>
            <person name="Genoscope - CEA"/>
        </authorList>
    </citation>
    <scope>NUCLEOTIDE SEQUENCE</scope>
    <source>
        <strain evidence="4">R24</strain>
    </source>
</reference>
<dbReference type="Pfam" id="PF13727">
    <property type="entry name" value="CoA_binding_3"/>
    <property type="match status" value="1"/>
</dbReference>
<dbReference type="SUPFAM" id="SSF51735">
    <property type="entry name" value="NAD(P)-binding Rossmann-fold domains"/>
    <property type="match status" value="1"/>
</dbReference>
<feature type="transmembrane region" description="Helical" evidence="2">
    <location>
        <begin position="63"/>
        <end position="83"/>
    </location>
</feature>
<feature type="transmembrane region" description="Helical" evidence="2">
    <location>
        <begin position="95"/>
        <end position="117"/>
    </location>
</feature>
<organism evidence="4">
    <name type="scientific">Ralstonia syzygii R24</name>
    <dbReference type="NCBI Taxonomy" id="907261"/>
    <lineage>
        <taxon>Bacteria</taxon>
        <taxon>Pseudomonadati</taxon>
        <taxon>Pseudomonadota</taxon>
        <taxon>Betaproteobacteria</taxon>
        <taxon>Burkholderiales</taxon>
        <taxon>Burkholderiaceae</taxon>
        <taxon>Ralstonia</taxon>
        <taxon>Ralstonia solanacearum species complex</taxon>
    </lineage>
</organism>
<protein>
    <submittedName>
        <fullName evidence="4">Putative dTDP-glucose-4,6-dehydratase/UDP-glucose 4-epimerase,putative polysaccharide biosynthesis protein CapD</fullName>
        <ecNumber evidence="4">4.2.1.46</ecNumber>
    </submittedName>
</protein>
<dbReference type="Pfam" id="PF02719">
    <property type="entry name" value="Polysacc_synt_2"/>
    <property type="match status" value="1"/>
</dbReference>
<accession>G3AA12</accession>
<feature type="domain" description="Polysaccharide biosynthesis protein CapD-like" evidence="3">
    <location>
        <begin position="301"/>
        <end position="589"/>
    </location>
</feature>
<keyword evidence="2" id="KW-0812">Transmembrane</keyword>
<feature type="transmembrane region" description="Helical" evidence="2">
    <location>
        <begin position="129"/>
        <end position="149"/>
    </location>
</feature>
<dbReference type="PANTHER" id="PTHR43318:SF1">
    <property type="entry name" value="POLYSACCHARIDE BIOSYNTHESIS PROTEIN EPSC-RELATED"/>
    <property type="match status" value="1"/>
</dbReference>
<feature type="transmembrane region" description="Helical" evidence="2">
    <location>
        <begin position="30"/>
        <end position="51"/>
    </location>
</feature>
<dbReference type="CDD" id="cd05237">
    <property type="entry name" value="UDP_invert_4-6DH_SDR_e"/>
    <property type="match status" value="1"/>
</dbReference>
<evidence type="ECO:0000256" key="2">
    <source>
        <dbReference type="SAM" id="Phobius"/>
    </source>
</evidence>
<reference evidence="4" key="1">
    <citation type="journal article" date="2011" name="PLoS ONE">
        <title>Ralstonia syzygii, the Blood Disease Bacterium and some Asian R. solanacearum strains form a single genomic species despite divergent lifestyles.</title>
        <authorList>
            <person name="Remenant B."/>
            <person name="de Cambiaire J.C."/>
            <person name="Cellier G."/>
            <person name="Jacobs J.M."/>
            <person name="Mangenot S."/>
            <person name="Barbe V."/>
            <person name="Lajus A."/>
            <person name="Vallenet D."/>
            <person name="Medigue C."/>
            <person name="Fegan M."/>
            <person name="Allen C."/>
            <person name="Prior P."/>
        </authorList>
    </citation>
    <scope>NUCLEOTIDE SEQUENCE</scope>
    <source>
        <strain evidence="4">R24</strain>
    </source>
</reference>
<dbReference type="EMBL" id="FR854090">
    <property type="protein sequence ID" value="CCA88146.1"/>
    <property type="molecule type" value="Genomic_DNA"/>
</dbReference>
<evidence type="ECO:0000256" key="1">
    <source>
        <dbReference type="ARBA" id="ARBA00007430"/>
    </source>
</evidence>
<keyword evidence="2" id="KW-0472">Membrane</keyword>
<dbReference type="PANTHER" id="PTHR43318">
    <property type="entry name" value="UDP-N-ACETYLGLUCOSAMINE 4,6-DEHYDRATASE"/>
    <property type="match status" value="1"/>
</dbReference>
<dbReference type="InterPro" id="IPR029063">
    <property type="entry name" value="SAM-dependent_MTases_sf"/>
</dbReference>
<dbReference type="InterPro" id="IPR051203">
    <property type="entry name" value="Polysaccharide_Synthase-Rel"/>
</dbReference>
<dbReference type="SUPFAM" id="SSF53335">
    <property type="entry name" value="S-adenosyl-L-methionine-dependent methyltransferases"/>
    <property type="match status" value="1"/>
</dbReference>
<keyword evidence="4" id="KW-0456">Lyase</keyword>
<dbReference type="InterPro" id="IPR036291">
    <property type="entry name" value="NAD(P)-bd_dom_sf"/>
</dbReference>
<evidence type="ECO:0000259" key="3">
    <source>
        <dbReference type="Pfam" id="PF02719"/>
    </source>
</evidence>
<dbReference type="AlphaFoldDB" id="G3AA12"/>
<dbReference type="InterPro" id="IPR003869">
    <property type="entry name" value="Polysac_CapD-like"/>
</dbReference>
<dbReference type="Gene3D" id="3.40.50.720">
    <property type="entry name" value="NAD(P)-binding Rossmann-like Domain"/>
    <property type="match status" value="2"/>
</dbReference>
<gene>
    <name evidence="4" type="ORF">RALSY_mp10687</name>
</gene>
<sequence>MTMPVLEMGHKKMTSTLIRRLLVLPRRSKVLLMVATDVIVLPLCFSLALLLRRGDAELLIQYGALPPLTIAALTIPVLYLSGLYRTVVRYIDIKVLWLSGISLATLIALTYFVALSIQQEYLPRTGLLIYWFIAFSYVVISRFLARTLLRTSLYHKNRGNLTRLAILGAGEAGAQLAQAMHASADHQVLCFFDHDATLNNTTVAGLPAYGVDRITEQIGRLHINEIVLAIPSASPESRRQVLESLRRFPVKVRTLPTLLELVDGRITAQSIREIRIEDLLGRDPVPPNKALFAKCTYRRVVMVTGAGGSIGSELCRQIATQRPRKLVMLDHSEFALYTIEQELRQSFPDLQLAAHIGSVCDVKAVTTAVSDHGVDTVYHVAAYKHVPLVESNMAEGIRNNVLGALTVAEVSSTYGVQTCVLVSTDKAVRPTNIMGASKRMSELVFQAAAGRAHTRTTFAMVRFGNVLGSSGSVVPLFRRQIERGGPITVTHAEAVRYFMLIPEAAQLVIQAGAMAEGGEVFVLDMGKPVRIADLARAMIEMSGLQEKTADNPGGDIEIKVVGMRPGEKLYEELLIGNDVTPSTHPRIMCSHEHFIPERELKRLLTGLFAACESRDTLRIREQVQAIVPEYAPYSSLDGRKPVPVPTEHPLLPLPRPFNLLGRGDTEAALDTAAAEAS</sequence>
<dbReference type="EC" id="4.2.1.46" evidence="4"/>
<name>G3AA12_9RALS</name>
<proteinExistence type="inferred from homology"/>
<comment type="similarity">
    <text evidence="1">Belongs to the polysaccharide synthase family.</text>
</comment>